<dbReference type="AlphaFoldDB" id="A0A517TE67"/>
<protein>
    <recommendedName>
        <fullName evidence="4">Nickel uptake substrate-specific transmembrane region</fullName>
    </recommendedName>
</protein>
<evidence type="ECO:0000256" key="1">
    <source>
        <dbReference type="SAM" id="SignalP"/>
    </source>
</evidence>
<dbReference type="OrthoDB" id="286727at2"/>
<evidence type="ECO:0000313" key="3">
    <source>
        <dbReference type="Proteomes" id="UP000319976"/>
    </source>
</evidence>
<keyword evidence="3" id="KW-1185">Reference proteome</keyword>
<evidence type="ECO:0000313" key="2">
    <source>
        <dbReference type="EMBL" id="QDT66671.1"/>
    </source>
</evidence>
<proteinExistence type="predicted"/>
<organism evidence="2 3">
    <name type="scientific">Calycomorphotria hydatis</name>
    <dbReference type="NCBI Taxonomy" id="2528027"/>
    <lineage>
        <taxon>Bacteria</taxon>
        <taxon>Pseudomonadati</taxon>
        <taxon>Planctomycetota</taxon>
        <taxon>Planctomycetia</taxon>
        <taxon>Planctomycetales</taxon>
        <taxon>Planctomycetaceae</taxon>
        <taxon>Calycomorphotria</taxon>
    </lineage>
</organism>
<name>A0A517TE67_9PLAN</name>
<dbReference type="Proteomes" id="UP000319976">
    <property type="component" value="Chromosome"/>
</dbReference>
<dbReference type="KEGG" id="chya:V22_39420"/>
<gene>
    <name evidence="2" type="ORF">V22_39420</name>
</gene>
<sequence length="160" mass="17314" precursor="true">MAVANFTRVLTLMLALPLVLSLTSCSKSEPFDIVRVTGRVTLDGQPVANLPLTFNPRMAGDSVNGIVGPPSFGVTDENGHFTLTATRGWGRGAVAGPHLVMFNPVVDPTRTKELTTEEKEMGAEPEVHLMHVVPKRYRQGVEFVIPDAGTDEANFELVTK</sequence>
<feature type="chain" id="PRO_5022021570" description="Nickel uptake substrate-specific transmembrane region" evidence="1">
    <location>
        <begin position="27"/>
        <end position="160"/>
    </location>
</feature>
<feature type="signal peptide" evidence="1">
    <location>
        <begin position="1"/>
        <end position="26"/>
    </location>
</feature>
<reference evidence="2 3" key="1">
    <citation type="submission" date="2019-02" db="EMBL/GenBank/DDBJ databases">
        <title>Deep-cultivation of Planctomycetes and their phenomic and genomic characterization uncovers novel biology.</title>
        <authorList>
            <person name="Wiegand S."/>
            <person name="Jogler M."/>
            <person name="Boedeker C."/>
            <person name="Pinto D."/>
            <person name="Vollmers J."/>
            <person name="Rivas-Marin E."/>
            <person name="Kohn T."/>
            <person name="Peeters S.H."/>
            <person name="Heuer A."/>
            <person name="Rast P."/>
            <person name="Oberbeckmann S."/>
            <person name="Bunk B."/>
            <person name="Jeske O."/>
            <person name="Meyerdierks A."/>
            <person name="Storesund J.E."/>
            <person name="Kallscheuer N."/>
            <person name="Luecker S."/>
            <person name="Lage O.M."/>
            <person name="Pohl T."/>
            <person name="Merkel B.J."/>
            <person name="Hornburger P."/>
            <person name="Mueller R.-W."/>
            <person name="Bruemmer F."/>
            <person name="Labrenz M."/>
            <person name="Spormann A.M."/>
            <person name="Op den Camp H."/>
            <person name="Overmann J."/>
            <person name="Amann R."/>
            <person name="Jetten M.S.M."/>
            <person name="Mascher T."/>
            <person name="Medema M.H."/>
            <person name="Devos D.P."/>
            <person name="Kaster A.-K."/>
            <person name="Ovreas L."/>
            <person name="Rohde M."/>
            <person name="Galperin M.Y."/>
            <person name="Jogler C."/>
        </authorList>
    </citation>
    <scope>NUCLEOTIDE SEQUENCE [LARGE SCALE GENOMIC DNA]</scope>
    <source>
        <strain evidence="2 3">V22</strain>
    </source>
</reference>
<dbReference type="EMBL" id="CP036316">
    <property type="protein sequence ID" value="QDT66671.1"/>
    <property type="molecule type" value="Genomic_DNA"/>
</dbReference>
<keyword evidence="1" id="KW-0732">Signal</keyword>
<dbReference type="RefSeq" id="WP_145265939.1">
    <property type="nucleotide sequence ID" value="NZ_CP036316.1"/>
</dbReference>
<accession>A0A517TE67</accession>
<evidence type="ECO:0008006" key="4">
    <source>
        <dbReference type="Google" id="ProtNLM"/>
    </source>
</evidence>